<comment type="caution">
    <text evidence="2">The sequence shown here is derived from an EMBL/GenBank/DDBJ whole genome shotgun (WGS) entry which is preliminary data.</text>
</comment>
<keyword evidence="1" id="KW-0812">Transmembrane</keyword>
<reference evidence="2 3" key="1">
    <citation type="journal article" date="2019" name="Int. J. Syst. Evol. Microbiol.">
        <title>The Global Catalogue of Microorganisms (GCM) 10K type strain sequencing project: providing services to taxonomists for standard genome sequencing and annotation.</title>
        <authorList>
            <consortium name="The Broad Institute Genomics Platform"/>
            <consortium name="The Broad Institute Genome Sequencing Center for Infectious Disease"/>
            <person name="Wu L."/>
            <person name="Ma J."/>
        </authorList>
    </citation>
    <scope>NUCLEOTIDE SEQUENCE [LARGE SCALE GENOMIC DNA]</scope>
    <source>
        <strain evidence="2 3">JCM 15481</strain>
    </source>
</reference>
<keyword evidence="3" id="KW-1185">Reference proteome</keyword>
<evidence type="ECO:0000313" key="3">
    <source>
        <dbReference type="Proteomes" id="UP001500443"/>
    </source>
</evidence>
<sequence>MRYAAYVFGGLSGAAAAGYFVLYLHRWEWQRALISGVLLLAIEVLLVGIALYARVSRLEREVADGRDRTEEILRGLQRARPEPSQRFRWLAGPRPDGTDRTYVFVPVLMAAGAALSAAAWAVQKVAAATVRPADHRTAARLAGLAAPPGGMARAEPLESRPAVRRPPRIRTLVVAVLALAALVFGLGRLADATQTRPGKSPDAAATAVVFEVTVRGTDDAAAGRMAARDLWESCRRSTRVPARHAVLSRLEGAVWVGSVRPALGDHDRMRLRGCLDDALAQRATAKVLGDGQLGG</sequence>
<feature type="transmembrane region" description="Helical" evidence="1">
    <location>
        <begin position="169"/>
        <end position="190"/>
    </location>
</feature>
<feature type="transmembrane region" description="Helical" evidence="1">
    <location>
        <begin position="102"/>
        <end position="122"/>
    </location>
</feature>
<evidence type="ECO:0000313" key="2">
    <source>
        <dbReference type="EMBL" id="GAA2139855.1"/>
    </source>
</evidence>
<dbReference type="RefSeq" id="WP_344292378.1">
    <property type="nucleotide sequence ID" value="NZ_BAAAPF010000213.1"/>
</dbReference>
<dbReference type="EMBL" id="BAAAPF010000213">
    <property type="protein sequence ID" value="GAA2139855.1"/>
    <property type="molecule type" value="Genomic_DNA"/>
</dbReference>
<organism evidence="2 3">
    <name type="scientific">Streptomyces synnematoformans</name>
    <dbReference type="NCBI Taxonomy" id="415721"/>
    <lineage>
        <taxon>Bacteria</taxon>
        <taxon>Bacillati</taxon>
        <taxon>Actinomycetota</taxon>
        <taxon>Actinomycetes</taxon>
        <taxon>Kitasatosporales</taxon>
        <taxon>Streptomycetaceae</taxon>
        <taxon>Streptomyces</taxon>
    </lineage>
</organism>
<protein>
    <submittedName>
        <fullName evidence="2">Uncharacterized protein</fullName>
    </submittedName>
</protein>
<accession>A0ABN2ZBX5</accession>
<evidence type="ECO:0000256" key="1">
    <source>
        <dbReference type="SAM" id="Phobius"/>
    </source>
</evidence>
<feature type="transmembrane region" description="Helical" evidence="1">
    <location>
        <begin position="32"/>
        <end position="53"/>
    </location>
</feature>
<proteinExistence type="predicted"/>
<dbReference type="Proteomes" id="UP001500443">
    <property type="component" value="Unassembled WGS sequence"/>
</dbReference>
<feature type="transmembrane region" description="Helical" evidence="1">
    <location>
        <begin position="6"/>
        <end position="25"/>
    </location>
</feature>
<gene>
    <name evidence="2" type="ORF">GCM10009802_49920</name>
</gene>
<name>A0ABN2ZBX5_9ACTN</name>
<keyword evidence="1" id="KW-1133">Transmembrane helix</keyword>
<keyword evidence="1" id="KW-0472">Membrane</keyword>